<keyword evidence="2" id="KW-0315">Glutamine amidotransferase</keyword>
<dbReference type="PANTHER" id="PTHR42695:SF5">
    <property type="entry name" value="GLUTAMINE AMIDOTRANSFERASE YLR126C-RELATED"/>
    <property type="match status" value="1"/>
</dbReference>
<dbReference type="GO" id="GO:0005829">
    <property type="term" value="C:cytosol"/>
    <property type="evidence" value="ECO:0007669"/>
    <property type="project" value="TreeGrafter"/>
</dbReference>
<dbReference type="EMBL" id="VFOZ01000001">
    <property type="protein sequence ID" value="TQM00602.1"/>
    <property type="molecule type" value="Genomic_DNA"/>
</dbReference>
<dbReference type="InterPro" id="IPR029062">
    <property type="entry name" value="Class_I_gatase-like"/>
</dbReference>
<protein>
    <submittedName>
        <fullName evidence="2">GMP synthase-like glutamine amidotransferase</fullName>
    </submittedName>
</protein>
<feature type="domain" description="Glutamine amidotransferase" evidence="1">
    <location>
        <begin position="50"/>
        <end position="188"/>
    </location>
</feature>
<dbReference type="Proteomes" id="UP000316096">
    <property type="component" value="Unassembled WGS sequence"/>
</dbReference>
<dbReference type="CDD" id="cd01741">
    <property type="entry name" value="GATase1_1"/>
    <property type="match status" value="1"/>
</dbReference>
<keyword evidence="3" id="KW-1185">Reference proteome</keyword>
<dbReference type="PRINTS" id="PR00097">
    <property type="entry name" value="ANTSNTHASEII"/>
</dbReference>
<dbReference type="GO" id="GO:0016740">
    <property type="term" value="F:transferase activity"/>
    <property type="evidence" value="ECO:0007669"/>
    <property type="project" value="UniProtKB-KW"/>
</dbReference>
<name>A0A543CU20_9ACTN</name>
<evidence type="ECO:0000313" key="3">
    <source>
        <dbReference type="Proteomes" id="UP000316096"/>
    </source>
</evidence>
<evidence type="ECO:0000259" key="1">
    <source>
        <dbReference type="Pfam" id="PF00117"/>
    </source>
</evidence>
<dbReference type="Pfam" id="PF00117">
    <property type="entry name" value="GATase"/>
    <property type="match status" value="1"/>
</dbReference>
<organism evidence="2 3">
    <name type="scientific">Actinoallomurus bryophytorum</name>
    <dbReference type="NCBI Taxonomy" id="1490222"/>
    <lineage>
        <taxon>Bacteria</taxon>
        <taxon>Bacillati</taxon>
        <taxon>Actinomycetota</taxon>
        <taxon>Actinomycetes</taxon>
        <taxon>Streptosporangiales</taxon>
        <taxon>Thermomonosporaceae</taxon>
        <taxon>Actinoallomurus</taxon>
    </lineage>
</organism>
<reference evidence="2 3" key="1">
    <citation type="submission" date="2019-06" db="EMBL/GenBank/DDBJ databases">
        <title>Sequencing the genomes of 1000 actinobacteria strains.</title>
        <authorList>
            <person name="Klenk H.-P."/>
        </authorList>
    </citation>
    <scope>NUCLEOTIDE SEQUENCE [LARGE SCALE GENOMIC DNA]</scope>
    <source>
        <strain evidence="2 3">DSM 102200</strain>
    </source>
</reference>
<proteinExistence type="predicted"/>
<dbReference type="PROSITE" id="PS51273">
    <property type="entry name" value="GATASE_TYPE_1"/>
    <property type="match status" value="1"/>
</dbReference>
<sequence>MPSFSSRPLRVLAVRNTERSRLGRFRPWWEEMGLRIVEVDGASAPGSPDGFDAVVLLGGRFLPDDDRAAPWLPAERELARRAVARGVPLLGICLGAQVLAAATGGTVRGCHGSPERGSCRVSLRGEAGTDPLFAGLPGEFRVIQNHRDQITGLPPGAVRLAESEACPVQAFRVGERAWGVQFHPEAGADRLGQWDESALADAGLDLRVLRAEADKAEPESARHARRLAANFASVVRGAAHEPSGFAVGDREGSP</sequence>
<accession>A0A543CU20</accession>
<dbReference type="AlphaFoldDB" id="A0A543CU20"/>
<keyword evidence="2" id="KW-0808">Transferase</keyword>
<gene>
    <name evidence="2" type="ORF">FB559_6317</name>
</gene>
<dbReference type="Gene3D" id="3.40.50.880">
    <property type="match status" value="1"/>
</dbReference>
<dbReference type="InterPro" id="IPR017926">
    <property type="entry name" value="GATASE"/>
</dbReference>
<dbReference type="InterPro" id="IPR044992">
    <property type="entry name" value="ChyE-like"/>
</dbReference>
<evidence type="ECO:0000313" key="2">
    <source>
        <dbReference type="EMBL" id="TQM00602.1"/>
    </source>
</evidence>
<dbReference type="PANTHER" id="PTHR42695">
    <property type="entry name" value="GLUTAMINE AMIDOTRANSFERASE YLR126C-RELATED"/>
    <property type="match status" value="1"/>
</dbReference>
<comment type="caution">
    <text evidence="2">The sequence shown here is derived from an EMBL/GenBank/DDBJ whole genome shotgun (WGS) entry which is preliminary data.</text>
</comment>
<dbReference type="SUPFAM" id="SSF52317">
    <property type="entry name" value="Class I glutamine amidotransferase-like"/>
    <property type="match status" value="1"/>
</dbReference>